<evidence type="ECO:0000313" key="12">
    <source>
        <dbReference type="EMBL" id="SDC36395.1"/>
    </source>
</evidence>
<dbReference type="GO" id="GO:0005737">
    <property type="term" value="C:cytoplasm"/>
    <property type="evidence" value="ECO:0007669"/>
    <property type="project" value="UniProtKB-SubCell"/>
</dbReference>
<feature type="active site" evidence="9">
    <location>
        <position position="278"/>
    </location>
</feature>
<dbReference type="InterPro" id="IPR004107">
    <property type="entry name" value="Integrase_SAM-like_N"/>
</dbReference>
<keyword evidence="2 9" id="KW-0963">Cytoplasm</keyword>
<dbReference type="Pfam" id="PF02899">
    <property type="entry name" value="Phage_int_SAM_1"/>
    <property type="match status" value="1"/>
</dbReference>
<gene>
    <name evidence="9" type="primary">xerC</name>
    <name evidence="12" type="ORF">SAMN04487824_11115</name>
</gene>
<dbReference type="GO" id="GO:0007059">
    <property type="term" value="P:chromosome segregation"/>
    <property type="evidence" value="ECO:0007669"/>
    <property type="project" value="UniProtKB-UniRule"/>
</dbReference>
<comment type="similarity">
    <text evidence="9">Belongs to the 'phage' integrase family. XerC subfamily.</text>
</comment>
<dbReference type="PANTHER" id="PTHR30349:SF41">
    <property type="entry name" value="INTEGRASE_RECOMBINASE PROTEIN MJ0367-RELATED"/>
    <property type="match status" value="1"/>
</dbReference>
<keyword evidence="3 9" id="KW-0132">Cell division</keyword>
<dbReference type="Gene3D" id="1.10.443.10">
    <property type="entry name" value="Intergrase catalytic core"/>
    <property type="match status" value="1"/>
</dbReference>
<organism evidence="12 13">
    <name type="scientific">Parafannyhessea umbonata</name>
    <dbReference type="NCBI Taxonomy" id="604330"/>
    <lineage>
        <taxon>Bacteria</taxon>
        <taxon>Bacillati</taxon>
        <taxon>Actinomycetota</taxon>
        <taxon>Coriobacteriia</taxon>
        <taxon>Coriobacteriales</taxon>
        <taxon>Atopobiaceae</taxon>
        <taxon>Parafannyhessea</taxon>
    </lineage>
</organism>
<dbReference type="EMBL" id="FMZL01000011">
    <property type="protein sequence ID" value="SDC36395.1"/>
    <property type="molecule type" value="Genomic_DNA"/>
</dbReference>
<accession>A0A1G6L0Z8</accession>
<evidence type="ECO:0000259" key="11">
    <source>
        <dbReference type="PROSITE" id="PS51900"/>
    </source>
</evidence>
<dbReference type="InterPro" id="IPR023009">
    <property type="entry name" value="Tyrosine_recombinase_XerC/XerD"/>
</dbReference>
<keyword evidence="5 9" id="KW-0229">DNA integration</keyword>
<dbReference type="InterPro" id="IPR010998">
    <property type="entry name" value="Integrase_recombinase_N"/>
</dbReference>
<evidence type="ECO:0000256" key="2">
    <source>
        <dbReference type="ARBA" id="ARBA00022490"/>
    </source>
</evidence>
<keyword evidence="4 9" id="KW-0159">Chromosome partition</keyword>
<keyword evidence="7 9" id="KW-0233">DNA recombination</keyword>
<evidence type="ECO:0000313" key="13">
    <source>
        <dbReference type="Proteomes" id="UP000198528"/>
    </source>
</evidence>
<feature type="active site" evidence="9">
    <location>
        <position position="179"/>
    </location>
</feature>
<dbReference type="InterPro" id="IPR011010">
    <property type="entry name" value="DNA_brk_join_enz"/>
</dbReference>
<dbReference type="GO" id="GO:0006313">
    <property type="term" value="P:DNA transposition"/>
    <property type="evidence" value="ECO:0007669"/>
    <property type="project" value="UniProtKB-UniRule"/>
</dbReference>
<evidence type="ECO:0000256" key="8">
    <source>
        <dbReference type="ARBA" id="ARBA00023306"/>
    </source>
</evidence>
<evidence type="ECO:0000256" key="4">
    <source>
        <dbReference type="ARBA" id="ARBA00022829"/>
    </source>
</evidence>
<dbReference type="Proteomes" id="UP000198528">
    <property type="component" value="Unassembled WGS sequence"/>
</dbReference>
<dbReference type="InterPro" id="IPR050090">
    <property type="entry name" value="Tyrosine_recombinase_XerCD"/>
</dbReference>
<name>A0A1G6L0Z8_9ACTN</name>
<dbReference type="PROSITE" id="PS51898">
    <property type="entry name" value="TYR_RECOMBINASE"/>
    <property type="match status" value="1"/>
</dbReference>
<dbReference type="NCBIfam" id="NF001399">
    <property type="entry name" value="PRK00283.1"/>
    <property type="match status" value="1"/>
</dbReference>
<dbReference type="SUPFAM" id="SSF56349">
    <property type="entry name" value="DNA breaking-rejoining enzymes"/>
    <property type="match status" value="1"/>
</dbReference>
<comment type="function">
    <text evidence="9">Site-specific tyrosine recombinase, which acts by catalyzing the cutting and rejoining of the recombining DNA molecules. The XerC-XerD complex is essential to convert dimers of the bacterial chromosome into monomers to permit their segregation at cell division. It also contributes to the segregational stability of plasmids.</text>
</comment>
<dbReference type="GO" id="GO:0003677">
    <property type="term" value="F:DNA binding"/>
    <property type="evidence" value="ECO:0007669"/>
    <property type="project" value="UniProtKB-UniRule"/>
</dbReference>
<evidence type="ECO:0000256" key="5">
    <source>
        <dbReference type="ARBA" id="ARBA00022908"/>
    </source>
</evidence>
<dbReference type="STRING" id="604330.SAMN04489857_0943"/>
<proteinExistence type="inferred from homology"/>
<dbReference type="InterPro" id="IPR002104">
    <property type="entry name" value="Integrase_catalytic"/>
</dbReference>
<dbReference type="AlphaFoldDB" id="A0A1G6L0Z8"/>
<keyword evidence="8 9" id="KW-0131">Cell cycle</keyword>
<evidence type="ECO:0000259" key="10">
    <source>
        <dbReference type="PROSITE" id="PS51898"/>
    </source>
</evidence>
<keyword evidence="13" id="KW-1185">Reference proteome</keyword>
<feature type="domain" description="Tyr recombinase" evidence="10">
    <location>
        <begin position="115"/>
        <end position="300"/>
    </location>
</feature>
<dbReference type="NCBIfam" id="NF040815">
    <property type="entry name" value="recomb_XerA_Arch"/>
    <property type="match status" value="1"/>
</dbReference>
<sequence length="307" mass="34624">MDDGGRELERFRSCVGRFLRHIGGVERLSDNTVRAYSGDLKSYLDWVKRSRVDPFRVTHAEVRGYLAEMSRARYSTATMNRRLSSVRDLYRWLVEEGVTTEDAAAAIVSPKRAKTLPRTLTEEEAERLLEACDGLDAKDVRDRAFLELLYATGARISEVSKLDVRDVDLDRRQVRLEGKGSKTRIVPIYEIAAERVRSYVLEARPGLAAKSHTHEEGLFLSTRGNRMSADALRTVFERRAVAAGIDRRVTPHAMRHTYATELLSGGADLRSVQTLLGHADLSTTQIYTHLTIDRMKAAARQAHPRGE</sequence>
<dbReference type="InterPro" id="IPR044068">
    <property type="entry name" value="CB"/>
</dbReference>
<evidence type="ECO:0000256" key="6">
    <source>
        <dbReference type="ARBA" id="ARBA00023125"/>
    </source>
</evidence>
<dbReference type="GO" id="GO:0009037">
    <property type="term" value="F:tyrosine-based site-specific recombinase activity"/>
    <property type="evidence" value="ECO:0007669"/>
    <property type="project" value="UniProtKB-UniRule"/>
</dbReference>
<feature type="active site" evidence="9">
    <location>
        <position position="252"/>
    </location>
</feature>
<protein>
    <recommendedName>
        <fullName evidence="9">Tyrosine recombinase XerC</fullName>
    </recommendedName>
</protein>
<keyword evidence="6 9" id="KW-0238">DNA-binding</keyword>
<dbReference type="GO" id="GO:0051301">
    <property type="term" value="P:cell division"/>
    <property type="evidence" value="ECO:0007669"/>
    <property type="project" value="UniProtKB-KW"/>
</dbReference>
<dbReference type="InterPro" id="IPR013762">
    <property type="entry name" value="Integrase-like_cat_sf"/>
</dbReference>
<comment type="subcellular location">
    <subcellularLocation>
        <location evidence="1 9">Cytoplasm</location>
    </subcellularLocation>
</comment>
<evidence type="ECO:0000256" key="1">
    <source>
        <dbReference type="ARBA" id="ARBA00004496"/>
    </source>
</evidence>
<evidence type="ECO:0000256" key="9">
    <source>
        <dbReference type="HAMAP-Rule" id="MF_01808"/>
    </source>
</evidence>
<evidence type="ECO:0000256" key="7">
    <source>
        <dbReference type="ARBA" id="ARBA00023172"/>
    </source>
</evidence>
<feature type="domain" description="Core-binding (CB)" evidence="11">
    <location>
        <begin position="9"/>
        <end position="94"/>
    </location>
</feature>
<dbReference type="HAMAP" id="MF_01808">
    <property type="entry name" value="Recomb_XerC_XerD"/>
    <property type="match status" value="1"/>
</dbReference>
<feature type="active site" evidence="9">
    <location>
        <position position="155"/>
    </location>
</feature>
<feature type="active site" evidence="9">
    <location>
        <position position="255"/>
    </location>
</feature>
<feature type="active site" description="O-(3'-phospho-DNA)-tyrosine intermediate" evidence="9">
    <location>
        <position position="287"/>
    </location>
</feature>
<dbReference type="PROSITE" id="PS51900">
    <property type="entry name" value="CB"/>
    <property type="match status" value="1"/>
</dbReference>
<comment type="subunit">
    <text evidence="9">Forms a cyclic heterotetrameric complex composed of two molecules of XerC and two molecules of XerD.</text>
</comment>
<dbReference type="Pfam" id="PF00589">
    <property type="entry name" value="Phage_integrase"/>
    <property type="match status" value="1"/>
</dbReference>
<reference evidence="13" key="1">
    <citation type="submission" date="2016-10" db="EMBL/GenBank/DDBJ databases">
        <authorList>
            <person name="Varghese N."/>
            <person name="Submissions S."/>
        </authorList>
    </citation>
    <scope>NUCLEOTIDE SEQUENCE [LARGE SCALE GENOMIC DNA]</scope>
    <source>
        <strain evidence="13">DSM 22619</strain>
    </source>
</reference>
<evidence type="ECO:0000256" key="3">
    <source>
        <dbReference type="ARBA" id="ARBA00022618"/>
    </source>
</evidence>
<dbReference type="Gene3D" id="1.10.150.130">
    <property type="match status" value="1"/>
</dbReference>
<dbReference type="RefSeq" id="WP_090846473.1">
    <property type="nucleotide sequence ID" value="NZ_FMZL01000011.1"/>
</dbReference>
<dbReference type="PANTHER" id="PTHR30349">
    <property type="entry name" value="PHAGE INTEGRASE-RELATED"/>
    <property type="match status" value="1"/>
</dbReference>